<evidence type="ECO:0000313" key="3">
    <source>
        <dbReference type="EMBL" id="VDN42021.1"/>
    </source>
</evidence>
<keyword evidence="1" id="KW-0472">Membrane</keyword>
<evidence type="ECO:0000256" key="1">
    <source>
        <dbReference type="SAM" id="Phobius"/>
    </source>
</evidence>
<keyword evidence="1" id="KW-1133">Transmembrane helix</keyword>
<accession>A0A183ES92</accession>
<evidence type="ECO:0000313" key="4">
    <source>
        <dbReference type="Proteomes" id="UP000271098"/>
    </source>
</evidence>
<gene>
    <name evidence="3" type="ORF">GPUH_LOCUS23833</name>
</gene>
<dbReference type="Gene3D" id="6.20.200.20">
    <property type="match status" value="1"/>
</dbReference>
<reference evidence="3 4" key="2">
    <citation type="submission" date="2018-11" db="EMBL/GenBank/DDBJ databases">
        <authorList>
            <consortium name="Pathogen Informatics"/>
        </authorList>
    </citation>
    <scope>NUCLEOTIDE SEQUENCE [LARGE SCALE GENOMIC DNA]</scope>
</reference>
<organism evidence="5">
    <name type="scientific">Gongylonema pulchrum</name>
    <dbReference type="NCBI Taxonomy" id="637853"/>
    <lineage>
        <taxon>Eukaryota</taxon>
        <taxon>Metazoa</taxon>
        <taxon>Ecdysozoa</taxon>
        <taxon>Nematoda</taxon>
        <taxon>Chromadorea</taxon>
        <taxon>Rhabditida</taxon>
        <taxon>Spirurina</taxon>
        <taxon>Spiruromorpha</taxon>
        <taxon>Spiruroidea</taxon>
        <taxon>Gongylonematidae</taxon>
        <taxon>Gongylonema</taxon>
    </lineage>
</organism>
<keyword evidence="1" id="KW-0812">Transmembrane</keyword>
<sequence length="212" mass="23244">MKALIESWEVQRRACLLRSTRGALWCVAVGEEAKIECFKEKCTEIKNCRGMPLTIKGRCCAVCSDALSSGAVCSYRSAVYSVDEEWRDGPCRNCTCQPGGRTMCKEQQCAPCNEPIHIAGQCCPLCKDVGWRSFGEGQLHSVLVGSNDSSSSNLSSSASQMNTMLYGLCLTGFILIGVIVFVLIYKLIKQSRSKEEKDESVVRFGAAAYFSD</sequence>
<feature type="transmembrane region" description="Helical" evidence="1">
    <location>
        <begin position="164"/>
        <end position="188"/>
    </location>
</feature>
<feature type="domain" description="VWFC" evidence="2">
    <location>
        <begin position="71"/>
        <end position="127"/>
    </location>
</feature>
<dbReference type="OrthoDB" id="5850661at2759"/>
<dbReference type="SMART" id="SM00214">
    <property type="entry name" value="VWC"/>
    <property type="match status" value="1"/>
</dbReference>
<evidence type="ECO:0000259" key="2">
    <source>
        <dbReference type="PROSITE" id="PS50184"/>
    </source>
</evidence>
<dbReference type="InterPro" id="IPR001007">
    <property type="entry name" value="VWF_dom"/>
</dbReference>
<dbReference type="WBParaSite" id="GPUH_0002386301-mRNA-1">
    <property type="protein sequence ID" value="GPUH_0002386301-mRNA-1"/>
    <property type="gene ID" value="GPUH_0002386301"/>
</dbReference>
<keyword evidence="4" id="KW-1185">Reference proteome</keyword>
<dbReference type="GO" id="GO:0005886">
    <property type="term" value="C:plasma membrane"/>
    <property type="evidence" value="ECO:0007669"/>
    <property type="project" value="TreeGrafter"/>
</dbReference>
<dbReference type="AlphaFoldDB" id="A0A183ES92"/>
<dbReference type="EMBL" id="UYRT01099112">
    <property type="protein sequence ID" value="VDN42021.1"/>
    <property type="molecule type" value="Genomic_DNA"/>
</dbReference>
<protein>
    <submittedName>
        <fullName evidence="5">VWFC domain-containing protein</fullName>
    </submittedName>
</protein>
<dbReference type="InterPro" id="IPR052624">
    <property type="entry name" value="CRIM1"/>
</dbReference>
<dbReference type="PANTHER" id="PTHR46439:SF1">
    <property type="entry name" value="CYSTEINE-RICH MOTOR NEURON 1 PROTEIN"/>
    <property type="match status" value="1"/>
</dbReference>
<dbReference type="PANTHER" id="PTHR46439">
    <property type="entry name" value="CYSTEINE-RICH MOTOR NEURON 1 PROTEIN"/>
    <property type="match status" value="1"/>
</dbReference>
<proteinExistence type="predicted"/>
<evidence type="ECO:0000313" key="5">
    <source>
        <dbReference type="WBParaSite" id="GPUH_0002386301-mRNA-1"/>
    </source>
</evidence>
<dbReference type="SUPFAM" id="SSF57603">
    <property type="entry name" value="FnI-like domain"/>
    <property type="match status" value="1"/>
</dbReference>
<reference evidence="5" key="1">
    <citation type="submission" date="2016-06" db="UniProtKB">
        <authorList>
            <consortium name="WormBaseParasite"/>
        </authorList>
    </citation>
    <scope>IDENTIFICATION</scope>
</reference>
<dbReference type="Pfam" id="PF23334">
    <property type="entry name" value="VWC2L_2nd"/>
    <property type="match status" value="1"/>
</dbReference>
<dbReference type="PROSITE" id="PS50184">
    <property type="entry name" value="VWFC_2"/>
    <property type="match status" value="1"/>
</dbReference>
<name>A0A183ES92_9BILA</name>
<dbReference type="Proteomes" id="UP000271098">
    <property type="component" value="Unassembled WGS sequence"/>
</dbReference>